<comment type="caution">
    <text evidence="1">The sequence shown here is derived from an EMBL/GenBank/DDBJ whole genome shotgun (WGS) entry which is preliminary data.</text>
</comment>
<dbReference type="EC" id="3.1.-.-" evidence="1"/>
<dbReference type="NCBIfam" id="TIGR04123">
    <property type="entry name" value="P_estr_lig_assc"/>
    <property type="match status" value="1"/>
</dbReference>
<keyword evidence="1" id="KW-0436">Ligase</keyword>
<dbReference type="GO" id="GO:0016787">
    <property type="term" value="F:hydrolase activity"/>
    <property type="evidence" value="ECO:0007669"/>
    <property type="project" value="UniProtKB-KW"/>
</dbReference>
<proteinExistence type="predicted"/>
<dbReference type="AlphaFoldDB" id="A0A443JVJ4"/>
<dbReference type="PANTHER" id="PTHR39323:SF1">
    <property type="entry name" value="BLR1149 PROTEIN"/>
    <property type="match status" value="1"/>
</dbReference>
<dbReference type="Gene3D" id="3.60.21.10">
    <property type="match status" value="1"/>
</dbReference>
<keyword evidence="1" id="KW-0255">Endonuclease</keyword>
<dbReference type="RefSeq" id="WP_128207279.1">
    <property type="nucleotide sequence ID" value="NZ_JBHRSO010000057.1"/>
</dbReference>
<organism evidence="1 2">
    <name type="scientific">Paenirhodobacter populi</name>
    <dbReference type="NCBI Taxonomy" id="2306993"/>
    <lineage>
        <taxon>Bacteria</taxon>
        <taxon>Pseudomonadati</taxon>
        <taxon>Pseudomonadota</taxon>
        <taxon>Alphaproteobacteria</taxon>
        <taxon>Rhodobacterales</taxon>
        <taxon>Rhodobacter group</taxon>
        <taxon>Paenirhodobacter</taxon>
    </lineage>
</organism>
<accession>A0A443JVJ4</accession>
<reference evidence="1 2" key="2">
    <citation type="submission" date="2019-01" db="EMBL/GenBank/DDBJ databases">
        <authorList>
            <person name="Li Y."/>
        </authorList>
    </citation>
    <scope>NUCLEOTIDE SEQUENCE [LARGE SCALE GENOMIC DNA]</scope>
    <source>
        <strain evidence="1 2">SK2B-1</strain>
    </source>
</reference>
<keyword evidence="1" id="KW-0378">Hydrolase</keyword>
<keyword evidence="1" id="KW-0540">Nuclease</keyword>
<sequence>MTTVDPSAGLALRLAGAGFVARPSGALWWPDRRTLIVSDLHLGRSGRYARRGGPLLPPWDVADTLDRLGAEIAALDPGRVVSLGDGFDDDLAAETIDGEARGKLWQLARGRDWIWIAGNHDRLAPGPDLPGRSVPDLHEGIALRHIAGEGPDISGHLHPVVRLAGRSWRCFVLGREHLILPAFGAYTGGLAVSDRAFSALIPRGQAICCSARMFTVPLPYPAAGAADT</sequence>
<reference evidence="1 2" key="1">
    <citation type="submission" date="2019-01" db="EMBL/GenBank/DDBJ databases">
        <title>Sinorhodobacter populi sp. nov. isolated from the symptomatic bark tissue of Populus euramericana canker.</title>
        <authorList>
            <person name="Xu G."/>
        </authorList>
    </citation>
    <scope>NUCLEOTIDE SEQUENCE [LARGE SCALE GENOMIC DNA]</scope>
    <source>
        <strain evidence="1 2">SK2B-1</strain>
    </source>
</reference>
<dbReference type="Proteomes" id="UP000284476">
    <property type="component" value="Unassembled WGS sequence"/>
</dbReference>
<dbReference type="PANTHER" id="PTHR39323">
    <property type="entry name" value="BLR1149 PROTEIN"/>
    <property type="match status" value="1"/>
</dbReference>
<dbReference type="SUPFAM" id="SSF56300">
    <property type="entry name" value="Metallo-dependent phosphatases"/>
    <property type="match status" value="1"/>
</dbReference>
<evidence type="ECO:0000313" key="2">
    <source>
        <dbReference type="Proteomes" id="UP000284476"/>
    </source>
</evidence>
<name>A0A443JVJ4_9RHOB</name>
<dbReference type="GO" id="GO:0016874">
    <property type="term" value="F:ligase activity"/>
    <property type="evidence" value="ECO:0007669"/>
    <property type="project" value="UniProtKB-KW"/>
</dbReference>
<dbReference type="InterPro" id="IPR029052">
    <property type="entry name" value="Metallo-depent_PP-like"/>
</dbReference>
<dbReference type="PIRSF" id="PIRSF000887">
    <property type="entry name" value="Pesterase_MJ0037"/>
    <property type="match status" value="1"/>
</dbReference>
<gene>
    <name evidence="1" type="primary">pdeM</name>
    <name evidence="1" type="ORF">D2T30_01040</name>
</gene>
<dbReference type="InterPro" id="IPR026336">
    <property type="entry name" value="PdeM-like"/>
</dbReference>
<dbReference type="InterPro" id="IPR024173">
    <property type="entry name" value="Pesterase_MJ0037-like"/>
</dbReference>
<dbReference type="EMBL" id="SAUZ01000001">
    <property type="protein sequence ID" value="RWR24524.1"/>
    <property type="molecule type" value="Genomic_DNA"/>
</dbReference>
<dbReference type="GO" id="GO:0004519">
    <property type="term" value="F:endonuclease activity"/>
    <property type="evidence" value="ECO:0007669"/>
    <property type="project" value="UniProtKB-KW"/>
</dbReference>
<evidence type="ECO:0000313" key="1">
    <source>
        <dbReference type="EMBL" id="RWR24524.1"/>
    </source>
</evidence>
<protein>
    <submittedName>
        <fullName evidence="1">Ligase-associated DNA damage response endonuclease PdeM</fullName>
        <ecNumber evidence="1">3.1.-.-</ecNumber>
    </submittedName>
</protein>